<accession>A0AAV6TMW5</accession>
<dbReference type="AlphaFoldDB" id="A0AAV6TMW5"/>
<gene>
    <name evidence="1" type="ORF">JTE90_001077</name>
</gene>
<comment type="caution">
    <text evidence="1">The sequence shown here is derived from an EMBL/GenBank/DDBJ whole genome shotgun (WGS) entry which is preliminary data.</text>
</comment>
<evidence type="ECO:0000313" key="1">
    <source>
        <dbReference type="EMBL" id="KAG8173093.1"/>
    </source>
</evidence>
<sequence>MCWIHPFLKERIEEAIGMWLSILITEIGRNVCNKGILQFGGKVHPVFPTNKRQLAFDDDEEEEVEYPCTTHLKHMKLNEPWAGDETRGRGGEGTDVLFPPATGAGFKFLNLLMVFGKFAIKLDLGKAPSFANHRWNHLLVIRGKPFSSVGKSNDLSFQMQKRPTNLPFQYPLGFVAQAPFSPQVPSNVSMSKFQG</sequence>
<dbReference type="Proteomes" id="UP000827092">
    <property type="component" value="Unassembled WGS sequence"/>
</dbReference>
<proteinExistence type="predicted"/>
<evidence type="ECO:0000313" key="2">
    <source>
        <dbReference type="Proteomes" id="UP000827092"/>
    </source>
</evidence>
<name>A0AAV6TMW5_9ARAC</name>
<dbReference type="EMBL" id="JAFNEN010002073">
    <property type="protein sequence ID" value="KAG8173093.1"/>
    <property type="molecule type" value="Genomic_DNA"/>
</dbReference>
<reference evidence="1 2" key="1">
    <citation type="journal article" date="2022" name="Nat. Ecol. Evol.">
        <title>A masculinizing supergene underlies an exaggerated male reproductive morph in a spider.</title>
        <authorList>
            <person name="Hendrickx F."/>
            <person name="De Corte Z."/>
            <person name="Sonet G."/>
            <person name="Van Belleghem S.M."/>
            <person name="Kostlbacher S."/>
            <person name="Vangestel C."/>
        </authorList>
    </citation>
    <scope>NUCLEOTIDE SEQUENCE [LARGE SCALE GENOMIC DNA]</scope>
    <source>
        <strain evidence="1">W744_W776</strain>
    </source>
</reference>
<keyword evidence="2" id="KW-1185">Reference proteome</keyword>
<protein>
    <submittedName>
        <fullName evidence="1">Uncharacterized protein</fullName>
    </submittedName>
</protein>
<organism evidence="1 2">
    <name type="scientific">Oedothorax gibbosus</name>
    <dbReference type="NCBI Taxonomy" id="931172"/>
    <lineage>
        <taxon>Eukaryota</taxon>
        <taxon>Metazoa</taxon>
        <taxon>Ecdysozoa</taxon>
        <taxon>Arthropoda</taxon>
        <taxon>Chelicerata</taxon>
        <taxon>Arachnida</taxon>
        <taxon>Araneae</taxon>
        <taxon>Araneomorphae</taxon>
        <taxon>Entelegynae</taxon>
        <taxon>Araneoidea</taxon>
        <taxon>Linyphiidae</taxon>
        <taxon>Erigoninae</taxon>
        <taxon>Oedothorax</taxon>
    </lineage>
</organism>